<feature type="signal peptide" evidence="3">
    <location>
        <begin position="1"/>
        <end position="22"/>
    </location>
</feature>
<evidence type="ECO:0000259" key="5">
    <source>
        <dbReference type="PROSITE" id="PS50948"/>
    </source>
</evidence>
<dbReference type="KEGG" id="lgi:LOTGIDRAFT_166734"/>
<feature type="domain" description="Sushi" evidence="4">
    <location>
        <begin position="89"/>
        <end position="148"/>
    </location>
</feature>
<keyword evidence="2" id="KW-0768">Sushi</keyword>
<name>V4BDZ0_LOTGI</name>
<sequence>MMFNVKMMLVVVWIGFLPLASSRPQSNMMRRLLEQPVCTDNPDISNSVFNRQDQCDGAKITCRDGFQMVVAMRCVDETWVYQRPICKPVKCLSDPEIANGVIDSELRSRDIGVEYNFTCNPAFTRTGNKGVVRCTGTGEWEADITCEDCFKYSPDKGIPNAPFNNQRNLNRSAGDEECESDDRCTATRLTMFSCSLFDAPTIFVSTVTDERQCIEKCLDMEDCVMLNLRGGNDLSCYLYNVTADSLPEKNRVVNSTFDFIAEKVC</sequence>
<dbReference type="AlphaFoldDB" id="V4BDZ0"/>
<dbReference type="Proteomes" id="UP000030746">
    <property type="component" value="Unassembled WGS sequence"/>
</dbReference>
<evidence type="ECO:0000256" key="3">
    <source>
        <dbReference type="SAM" id="SignalP"/>
    </source>
</evidence>
<evidence type="ECO:0008006" key="8">
    <source>
        <dbReference type="Google" id="ProtNLM"/>
    </source>
</evidence>
<gene>
    <name evidence="6" type="ORF">LOTGIDRAFT_166734</name>
</gene>
<dbReference type="HOGENOM" id="CLU_077500_0_0_1"/>
<accession>V4BDZ0</accession>
<evidence type="ECO:0000259" key="4">
    <source>
        <dbReference type="PROSITE" id="PS50923"/>
    </source>
</evidence>
<dbReference type="InterPro" id="IPR003609">
    <property type="entry name" value="Pan_app"/>
</dbReference>
<evidence type="ECO:0000256" key="1">
    <source>
        <dbReference type="ARBA" id="ARBA00023157"/>
    </source>
</evidence>
<feature type="domain" description="Apple" evidence="5">
    <location>
        <begin position="184"/>
        <end position="265"/>
    </location>
</feature>
<dbReference type="InterPro" id="IPR035976">
    <property type="entry name" value="Sushi/SCR/CCP_sf"/>
</dbReference>
<dbReference type="PROSITE" id="PS50948">
    <property type="entry name" value="PAN"/>
    <property type="match status" value="1"/>
</dbReference>
<evidence type="ECO:0000256" key="2">
    <source>
        <dbReference type="PROSITE-ProRule" id="PRU00302"/>
    </source>
</evidence>
<feature type="disulfide bond" evidence="2">
    <location>
        <begin position="119"/>
        <end position="146"/>
    </location>
</feature>
<dbReference type="CDD" id="cd00033">
    <property type="entry name" value="CCP"/>
    <property type="match status" value="1"/>
</dbReference>
<feature type="chain" id="PRO_5004716922" description="Sushi domain-containing protein" evidence="3">
    <location>
        <begin position="23"/>
        <end position="265"/>
    </location>
</feature>
<proteinExistence type="predicted"/>
<feature type="disulfide bond" evidence="2">
    <location>
        <begin position="91"/>
        <end position="134"/>
    </location>
</feature>
<dbReference type="EMBL" id="KB202954">
    <property type="protein sequence ID" value="ESO86999.1"/>
    <property type="molecule type" value="Genomic_DNA"/>
</dbReference>
<dbReference type="CTD" id="20240429"/>
<dbReference type="Pfam" id="PF00084">
    <property type="entry name" value="Sushi"/>
    <property type="match status" value="1"/>
</dbReference>
<evidence type="ECO:0000313" key="7">
    <source>
        <dbReference type="Proteomes" id="UP000030746"/>
    </source>
</evidence>
<reference evidence="6 7" key="1">
    <citation type="journal article" date="2013" name="Nature">
        <title>Insights into bilaterian evolution from three spiralian genomes.</title>
        <authorList>
            <person name="Simakov O."/>
            <person name="Marletaz F."/>
            <person name="Cho S.J."/>
            <person name="Edsinger-Gonzales E."/>
            <person name="Havlak P."/>
            <person name="Hellsten U."/>
            <person name="Kuo D.H."/>
            <person name="Larsson T."/>
            <person name="Lv J."/>
            <person name="Arendt D."/>
            <person name="Savage R."/>
            <person name="Osoegawa K."/>
            <person name="de Jong P."/>
            <person name="Grimwood J."/>
            <person name="Chapman J.A."/>
            <person name="Shapiro H."/>
            <person name="Aerts A."/>
            <person name="Otillar R.P."/>
            <person name="Terry A.Y."/>
            <person name="Boore J.L."/>
            <person name="Grigoriev I.V."/>
            <person name="Lindberg D.R."/>
            <person name="Seaver E.C."/>
            <person name="Weisblat D.A."/>
            <person name="Putnam N.H."/>
            <person name="Rokhsar D.S."/>
        </authorList>
    </citation>
    <scope>NUCLEOTIDE SEQUENCE [LARGE SCALE GENOMIC DNA]</scope>
</reference>
<dbReference type="SMART" id="SM00032">
    <property type="entry name" value="CCP"/>
    <property type="match status" value="2"/>
</dbReference>
<dbReference type="GeneID" id="20240429"/>
<dbReference type="SUPFAM" id="SSF57535">
    <property type="entry name" value="Complement control module/SCR domain"/>
    <property type="match status" value="1"/>
</dbReference>
<dbReference type="Gene3D" id="2.10.70.10">
    <property type="entry name" value="Complement Module, domain 1"/>
    <property type="match status" value="1"/>
</dbReference>
<organism evidence="6 7">
    <name type="scientific">Lottia gigantea</name>
    <name type="common">Giant owl limpet</name>
    <dbReference type="NCBI Taxonomy" id="225164"/>
    <lineage>
        <taxon>Eukaryota</taxon>
        <taxon>Metazoa</taxon>
        <taxon>Spiralia</taxon>
        <taxon>Lophotrochozoa</taxon>
        <taxon>Mollusca</taxon>
        <taxon>Gastropoda</taxon>
        <taxon>Patellogastropoda</taxon>
        <taxon>Lottioidea</taxon>
        <taxon>Lottiidae</taxon>
        <taxon>Lottia</taxon>
    </lineage>
</organism>
<keyword evidence="7" id="KW-1185">Reference proteome</keyword>
<dbReference type="InterPro" id="IPR000436">
    <property type="entry name" value="Sushi_SCR_CCP_dom"/>
</dbReference>
<dbReference type="PROSITE" id="PS50923">
    <property type="entry name" value="SUSHI"/>
    <property type="match status" value="1"/>
</dbReference>
<dbReference type="RefSeq" id="XP_009062393.1">
    <property type="nucleotide sequence ID" value="XM_009064145.1"/>
</dbReference>
<keyword evidence="3" id="KW-0732">Signal</keyword>
<protein>
    <recommendedName>
        <fullName evidence="8">Sushi domain-containing protein</fullName>
    </recommendedName>
</protein>
<keyword evidence="1 2" id="KW-1015">Disulfide bond</keyword>
<evidence type="ECO:0000313" key="6">
    <source>
        <dbReference type="EMBL" id="ESO86999.1"/>
    </source>
</evidence>